<evidence type="ECO:0000256" key="1">
    <source>
        <dbReference type="SAM" id="Phobius"/>
    </source>
</evidence>
<feature type="transmembrane region" description="Helical" evidence="1">
    <location>
        <begin position="253"/>
        <end position="275"/>
    </location>
</feature>
<feature type="transmembrane region" description="Helical" evidence="1">
    <location>
        <begin position="224"/>
        <end position="246"/>
    </location>
</feature>
<dbReference type="EMBL" id="CVTD020000008">
    <property type="protein sequence ID" value="CRZ33794.1"/>
    <property type="molecule type" value="Genomic_DNA"/>
</dbReference>
<feature type="transmembrane region" description="Helical" evidence="1">
    <location>
        <begin position="281"/>
        <end position="298"/>
    </location>
</feature>
<keyword evidence="3" id="KW-1185">Reference proteome</keyword>
<dbReference type="AlphaFoldDB" id="A0A0H5SEE4"/>
<feature type="transmembrane region" description="Helical" evidence="1">
    <location>
        <begin position="125"/>
        <end position="149"/>
    </location>
</feature>
<evidence type="ECO:0000313" key="2">
    <source>
        <dbReference type="EMBL" id="CRZ33794.1"/>
    </source>
</evidence>
<organism evidence="2 3">
    <name type="scientific">Herbinix hemicellulosilytica</name>
    <dbReference type="NCBI Taxonomy" id="1564487"/>
    <lineage>
        <taxon>Bacteria</taxon>
        <taxon>Bacillati</taxon>
        <taxon>Bacillota</taxon>
        <taxon>Clostridia</taxon>
        <taxon>Lachnospirales</taxon>
        <taxon>Lachnospiraceae</taxon>
        <taxon>Herbinix</taxon>
    </lineage>
</organism>
<dbReference type="Proteomes" id="UP000236497">
    <property type="component" value="Unassembled WGS sequence"/>
</dbReference>
<gene>
    <name evidence="2" type="ORF">HHT355_0589</name>
</gene>
<feature type="transmembrane region" description="Helical" evidence="1">
    <location>
        <begin position="161"/>
        <end position="183"/>
    </location>
</feature>
<reference evidence="2 3" key="1">
    <citation type="submission" date="2015-06" db="EMBL/GenBank/DDBJ databases">
        <authorList>
            <person name="Wibberg Daniel"/>
        </authorList>
    </citation>
    <scope>NUCLEOTIDE SEQUENCE [LARGE SCALE GENOMIC DNA]</scope>
    <source>
        <strain evidence="2 3">T3/55T</strain>
    </source>
</reference>
<keyword evidence="1" id="KW-1133">Transmembrane helix</keyword>
<protein>
    <submittedName>
        <fullName evidence="2">Putative membrane protein</fullName>
    </submittedName>
</protein>
<dbReference type="RefSeq" id="WP_103201951.1">
    <property type="nucleotide sequence ID" value="NZ_CVTD020000008.1"/>
</dbReference>
<proteinExistence type="predicted"/>
<feature type="transmembrane region" description="Helical" evidence="1">
    <location>
        <begin position="195"/>
        <end position="212"/>
    </location>
</feature>
<feature type="transmembrane region" description="Helical" evidence="1">
    <location>
        <begin position="319"/>
        <end position="340"/>
    </location>
</feature>
<keyword evidence="1" id="KW-0812">Transmembrane</keyword>
<sequence length="348" mass="40968">MVLEPKDTSSFIIQTGLEVSNYNDKYYIKTPRGLVILTSLQYEILQEFRSEKTVAEVISKYQHIDNAKMQNLINKFAFEKLIIEPRTPFIKRKTFGYYFRKITKFKIPSAPFIFIVNNILCKLNIYLVTILSLLFVITSIYTNIVLINYTGFSWNDVPRVWSFFLIGLFIALYHELWLARFISVYGGKENLKFKLRFLLGVFISVVVNWEFLLSLERKKIIKTILHVDLITAGLCGSFSLIGYIFMMLGLKNLAFTFCCFSIIGYSYMGLNFYPFLFKSDGYNIFCLITNSFRLRHYFIKIIISLFKREKIDYIEKNKLWVYLLWGACFIATLIFLQYAVTHGIRLRI</sequence>
<accession>A0A0H5SEE4</accession>
<evidence type="ECO:0000313" key="3">
    <source>
        <dbReference type="Proteomes" id="UP000236497"/>
    </source>
</evidence>
<keyword evidence="1" id="KW-0472">Membrane</keyword>
<name>A0A0H5SEE4_HERHM</name>